<dbReference type="AlphaFoldDB" id="A0A540VC30"/>
<dbReference type="EMBL" id="VIGC01000036">
    <property type="protein sequence ID" value="TQE93613.1"/>
    <property type="molecule type" value="Genomic_DNA"/>
</dbReference>
<organism evidence="2 3">
    <name type="scientific">Litorilinea aerophila</name>
    <dbReference type="NCBI Taxonomy" id="1204385"/>
    <lineage>
        <taxon>Bacteria</taxon>
        <taxon>Bacillati</taxon>
        <taxon>Chloroflexota</taxon>
        <taxon>Caldilineae</taxon>
        <taxon>Caldilineales</taxon>
        <taxon>Caldilineaceae</taxon>
        <taxon>Litorilinea</taxon>
    </lineage>
</organism>
<comment type="caution">
    <text evidence="2">The sequence shown here is derived from an EMBL/GenBank/DDBJ whole genome shotgun (WGS) entry which is preliminary data.</text>
</comment>
<gene>
    <name evidence="2" type="ORF">FKZ61_20505</name>
</gene>
<evidence type="ECO:0000313" key="2">
    <source>
        <dbReference type="EMBL" id="TQE93613.1"/>
    </source>
</evidence>
<name>A0A540VC30_9CHLR</name>
<protein>
    <submittedName>
        <fullName evidence="2">Uncharacterized protein</fullName>
    </submittedName>
</protein>
<sequence>MFTHPHVAAAVFQSRHEDLLREAQRDALIRLSQGERPGVWRRFGRLLARRLAWIGQGPRGFPTRPASRAATSSWPRT</sequence>
<proteinExistence type="predicted"/>
<dbReference type="InParanoid" id="A0A540VC30"/>
<evidence type="ECO:0000256" key="1">
    <source>
        <dbReference type="SAM" id="MobiDB-lite"/>
    </source>
</evidence>
<evidence type="ECO:0000313" key="3">
    <source>
        <dbReference type="Proteomes" id="UP000317371"/>
    </source>
</evidence>
<accession>A0A540VC30</accession>
<reference evidence="2 3" key="1">
    <citation type="submission" date="2019-06" db="EMBL/GenBank/DDBJ databases">
        <title>Genome sequence of Litorilinea aerophila BAA-2444.</title>
        <authorList>
            <person name="Maclea K.S."/>
            <person name="Maurais E.G."/>
            <person name="Iannazzi L.C."/>
        </authorList>
    </citation>
    <scope>NUCLEOTIDE SEQUENCE [LARGE SCALE GENOMIC DNA]</scope>
    <source>
        <strain evidence="2 3">ATCC BAA-2444</strain>
    </source>
</reference>
<keyword evidence="3" id="KW-1185">Reference proteome</keyword>
<dbReference type="Proteomes" id="UP000317371">
    <property type="component" value="Unassembled WGS sequence"/>
</dbReference>
<feature type="region of interest" description="Disordered" evidence="1">
    <location>
        <begin position="56"/>
        <end position="77"/>
    </location>
</feature>
<dbReference type="RefSeq" id="WP_141612034.1">
    <property type="nucleotide sequence ID" value="NZ_VIGC02000036.1"/>
</dbReference>